<dbReference type="PROSITE" id="PS50297">
    <property type="entry name" value="ANK_REP_REGION"/>
    <property type="match status" value="4"/>
</dbReference>
<organism evidence="5 6">
    <name type="scientific">Amphibalanus amphitrite</name>
    <name type="common">Striped barnacle</name>
    <name type="synonym">Balanus amphitrite</name>
    <dbReference type="NCBI Taxonomy" id="1232801"/>
    <lineage>
        <taxon>Eukaryota</taxon>
        <taxon>Metazoa</taxon>
        <taxon>Ecdysozoa</taxon>
        <taxon>Arthropoda</taxon>
        <taxon>Crustacea</taxon>
        <taxon>Multicrustacea</taxon>
        <taxon>Cirripedia</taxon>
        <taxon>Thoracica</taxon>
        <taxon>Thoracicalcarea</taxon>
        <taxon>Balanomorpha</taxon>
        <taxon>Balanoidea</taxon>
        <taxon>Balanidae</taxon>
        <taxon>Amphibalaninae</taxon>
        <taxon>Amphibalanus</taxon>
    </lineage>
</organism>
<dbReference type="OrthoDB" id="6373201at2759"/>
<evidence type="ECO:0000313" key="6">
    <source>
        <dbReference type="Proteomes" id="UP000440578"/>
    </source>
</evidence>
<feature type="repeat" description="ANK" evidence="3">
    <location>
        <begin position="99"/>
        <end position="131"/>
    </location>
</feature>
<dbReference type="Pfam" id="PF00023">
    <property type="entry name" value="Ank"/>
    <property type="match status" value="1"/>
</dbReference>
<feature type="repeat" description="ANK" evidence="3">
    <location>
        <begin position="295"/>
        <end position="327"/>
    </location>
</feature>
<dbReference type="EMBL" id="VIIS01000641">
    <property type="protein sequence ID" value="KAF0306691.1"/>
    <property type="molecule type" value="Genomic_DNA"/>
</dbReference>
<keyword evidence="6" id="KW-1185">Reference proteome</keyword>
<comment type="caution">
    <text evidence="5">The sequence shown here is derived from an EMBL/GenBank/DDBJ whole genome shotgun (WGS) entry which is preliminary data.</text>
</comment>
<dbReference type="Gene3D" id="1.25.40.20">
    <property type="entry name" value="Ankyrin repeat-containing domain"/>
    <property type="match status" value="3"/>
</dbReference>
<dbReference type="PROSITE" id="PS50088">
    <property type="entry name" value="ANK_REPEAT"/>
    <property type="match status" value="5"/>
</dbReference>
<dbReference type="InterPro" id="IPR036770">
    <property type="entry name" value="Ankyrin_rpt-contain_sf"/>
</dbReference>
<evidence type="ECO:0000256" key="4">
    <source>
        <dbReference type="SAM" id="MobiDB-lite"/>
    </source>
</evidence>
<name>A0A6A4WX56_AMPAM</name>
<sequence>MAVMHKFQQMGTFAGLNLERRHSDSAPSSATSETPLLAGICTTHAAALNGEKQHLQKLVADQDKVTPCHLATQRGNNKCLPLLLKHLSSEALNAEDCNKFRSALHWAALLGLTETVELLVGRGARVAATDANGASPLHYAAQMDHKEVVAVLLRKIRAHEVRDLSGMSALSWAAGSGALGAIETMVARGGVLHLTDKRGETALFTACTCGQTAAAGRLLELGADPNTASRSGTTPLFGACANGHGDIVKLDGGAAVDPVDRYGRTPLMHAAYAGYGDVLTLLAGYGAATGRRDVDGRSVLHWAAGRGQLDSVRVLLEQGAEPNHVARLSYLMTPLDCAVVGGHHEVASVLTEYGGVSIATIEDVASTKIQPAPPAADSAIDEIVCSFLEHVVGGGGRPKRHLQLSARQQACAAWEYADQRLKLSAPDGDTGMVTLGPDGAVVARGKTIGGAAIGKHGRKARQGPPAVKQRKKSERHLEIPDLTGESTDEEEGRPQETAARTIQRAWRGHTTGKKKGKAPPPPTGEASNMAKKKSAAPLPPTGNQSKDSESGMNSPKTGKARLAVPPALGMDSSKLGHNMVAPTDHPGKRSAL</sequence>
<dbReference type="Proteomes" id="UP000440578">
    <property type="component" value="Unassembled WGS sequence"/>
</dbReference>
<accession>A0A6A4WX56</accession>
<dbReference type="Pfam" id="PF12796">
    <property type="entry name" value="Ank_2"/>
    <property type="match status" value="3"/>
</dbReference>
<feature type="compositionally biased region" description="Basic residues" evidence="4">
    <location>
        <begin position="506"/>
        <end position="517"/>
    </location>
</feature>
<evidence type="ECO:0000256" key="3">
    <source>
        <dbReference type="PROSITE-ProRule" id="PRU00023"/>
    </source>
</evidence>
<feature type="repeat" description="ANK" evidence="3">
    <location>
        <begin position="262"/>
        <end position="294"/>
    </location>
</feature>
<evidence type="ECO:0000256" key="2">
    <source>
        <dbReference type="ARBA" id="ARBA00023043"/>
    </source>
</evidence>
<protein>
    <submittedName>
        <fullName evidence="5">Inversin</fullName>
    </submittedName>
</protein>
<keyword evidence="1" id="KW-0677">Repeat</keyword>
<dbReference type="PRINTS" id="PR01415">
    <property type="entry name" value="ANKYRIN"/>
</dbReference>
<dbReference type="PANTHER" id="PTHR24198">
    <property type="entry name" value="ANKYRIN REPEAT AND PROTEIN KINASE DOMAIN-CONTAINING PROTEIN"/>
    <property type="match status" value="1"/>
</dbReference>
<evidence type="ECO:0000313" key="5">
    <source>
        <dbReference type="EMBL" id="KAF0306691.1"/>
    </source>
</evidence>
<reference evidence="5 6" key="1">
    <citation type="submission" date="2019-07" db="EMBL/GenBank/DDBJ databases">
        <title>Draft genome assembly of a fouling barnacle, Amphibalanus amphitrite (Darwin, 1854): The first reference genome for Thecostraca.</title>
        <authorList>
            <person name="Kim W."/>
        </authorList>
    </citation>
    <scope>NUCLEOTIDE SEQUENCE [LARGE SCALE GENOMIC DNA]</scope>
    <source>
        <strain evidence="5">SNU_AA5</strain>
        <tissue evidence="5">Soma without cirri and trophi</tissue>
    </source>
</reference>
<dbReference type="AlphaFoldDB" id="A0A6A4WX56"/>
<dbReference type="InterPro" id="IPR002110">
    <property type="entry name" value="Ankyrin_rpt"/>
</dbReference>
<feature type="region of interest" description="Disordered" evidence="4">
    <location>
        <begin position="450"/>
        <end position="592"/>
    </location>
</feature>
<dbReference type="PANTHER" id="PTHR24198:SF194">
    <property type="entry name" value="INVERSIN-A"/>
    <property type="match status" value="1"/>
</dbReference>
<evidence type="ECO:0000256" key="1">
    <source>
        <dbReference type="ARBA" id="ARBA00022737"/>
    </source>
</evidence>
<dbReference type="SUPFAM" id="SSF48403">
    <property type="entry name" value="Ankyrin repeat"/>
    <property type="match status" value="1"/>
</dbReference>
<dbReference type="SMART" id="SM00248">
    <property type="entry name" value="ANK"/>
    <property type="match status" value="9"/>
</dbReference>
<gene>
    <name evidence="5" type="primary">invs</name>
    <name evidence="5" type="ORF">FJT64_021875</name>
</gene>
<feature type="compositionally biased region" description="Polar residues" evidence="4">
    <location>
        <begin position="541"/>
        <end position="556"/>
    </location>
</feature>
<proteinExistence type="predicted"/>
<feature type="repeat" description="ANK" evidence="3">
    <location>
        <begin position="198"/>
        <end position="230"/>
    </location>
</feature>
<feature type="repeat" description="ANK" evidence="3">
    <location>
        <begin position="132"/>
        <end position="155"/>
    </location>
</feature>
<keyword evidence="2 3" id="KW-0040">ANK repeat</keyword>